<feature type="compositionally biased region" description="Gly residues" evidence="1">
    <location>
        <begin position="337"/>
        <end position="348"/>
    </location>
</feature>
<feature type="region of interest" description="Disordered" evidence="1">
    <location>
        <begin position="208"/>
        <end position="236"/>
    </location>
</feature>
<feature type="compositionally biased region" description="Low complexity" evidence="1">
    <location>
        <begin position="440"/>
        <end position="468"/>
    </location>
</feature>
<proteinExistence type="predicted"/>
<dbReference type="EMBL" id="BNCO01000046">
    <property type="protein sequence ID" value="GIL61591.1"/>
    <property type="molecule type" value="Genomic_DNA"/>
</dbReference>
<name>A0A8J4BHX3_9CHLO</name>
<organism evidence="2 3">
    <name type="scientific">Volvox africanus</name>
    <dbReference type="NCBI Taxonomy" id="51714"/>
    <lineage>
        <taxon>Eukaryota</taxon>
        <taxon>Viridiplantae</taxon>
        <taxon>Chlorophyta</taxon>
        <taxon>core chlorophytes</taxon>
        <taxon>Chlorophyceae</taxon>
        <taxon>CS clade</taxon>
        <taxon>Chlamydomonadales</taxon>
        <taxon>Volvocaceae</taxon>
        <taxon>Volvox</taxon>
    </lineage>
</organism>
<feature type="region of interest" description="Disordered" evidence="1">
    <location>
        <begin position="767"/>
        <end position="786"/>
    </location>
</feature>
<feature type="region of interest" description="Disordered" evidence="1">
    <location>
        <begin position="184"/>
        <end position="203"/>
    </location>
</feature>
<feature type="region of interest" description="Disordered" evidence="1">
    <location>
        <begin position="315"/>
        <end position="348"/>
    </location>
</feature>
<evidence type="ECO:0000313" key="2">
    <source>
        <dbReference type="EMBL" id="GIL61591.1"/>
    </source>
</evidence>
<gene>
    <name evidence="2" type="ORF">Vafri_16026</name>
</gene>
<feature type="region of interest" description="Disordered" evidence="1">
    <location>
        <begin position="71"/>
        <end position="115"/>
    </location>
</feature>
<protein>
    <submittedName>
        <fullName evidence="2">Uncharacterized protein</fullName>
    </submittedName>
</protein>
<feature type="compositionally biased region" description="Gly residues" evidence="1">
    <location>
        <begin position="260"/>
        <end position="274"/>
    </location>
</feature>
<evidence type="ECO:0000313" key="3">
    <source>
        <dbReference type="Proteomes" id="UP000747399"/>
    </source>
</evidence>
<sequence>MLTTDDFYDILSANERLLEENRRVQRLATETPRSAQLQERYLQQAARLGLIPARFTSPVRPSLSLLVPKPTPPAVSGTPAPSAAAIAAGKRPVPPPGYGGGRLSRDRAARELARAGSTQCNSAAAALAATEALYQRSTRHRFRSTTRASGSSDSDSSKDSSNSGSSSTTFTSSKLDLGNVIQNADDASHGRNGGRRSSDEWFRSSATMRMEGSNADGRGSRVRSNSGPRRERGSTRLAVQLSSQSEGIRGVRLRSCSCGDGGGGGGVGGSGGSRVGRFLREPTPSFMRRWKAARKRKHAKKQVVRFLLRTSDELGEVEGNSSGGAAGAGGSKTAAVGSGGSAGGSGGGGGPNVDTGVVIAYPGSSVLFPPAALPYSLAEALEAVRRQTAQLQLGGEWGREGGKGIATATAAAAPSQPLTPPHHHPTRAVDLNKPTPPPRLGAAVPAAAATTAPSSQSHPLQHPSPRQHQLPLQQMQLNRELIPVQRPTIYGELDLAASPTGFSGAQSPPPYIYSASAGGAPPPRWAIAVAPVVMGAVHPGGTAVSPPPLSTVAAAAGTAVPAGASTAGAAALGVFPGTARGMVGIQGHPTFTASRHTGLVRPIPRDDLGYGYDRYLHGSYDRSPLYGSVGVSAPGTPQGFVNPAGLVGLMDRGFQSAGGSVGIGVGVGSTAQVAGGSGVGGSSGPASAVKAQSNPFLQQSAHSMPVYTSVADTPMHTDPRVGTTGGSDAARNNPVLQSSSSPPGPRELTALTSSGRSGPEARFVSSAMTGSVAAGPQTRGRGDSGGGAAAVVAAAAFEGDSVRRAWLNDLPDDAPGSPVLSDPDIPSEAVSEAGDIAAPAATNTVRPGDPYLQSLRQHQSAIFRDVQVLMQRLADVRDRLGT</sequence>
<feature type="region of interest" description="Disordered" evidence="1">
    <location>
        <begin position="411"/>
        <end position="468"/>
    </location>
</feature>
<feature type="region of interest" description="Disordered" evidence="1">
    <location>
        <begin position="710"/>
        <end position="761"/>
    </location>
</feature>
<dbReference type="Proteomes" id="UP000747399">
    <property type="component" value="Unassembled WGS sequence"/>
</dbReference>
<feature type="region of interest" description="Disordered" evidence="1">
    <location>
        <begin position="260"/>
        <end position="279"/>
    </location>
</feature>
<accession>A0A8J4BHX3</accession>
<feature type="compositionally biased region" description="Basic and acidic residues" evidence="1">
    <location>
        <begin position="103"/>
        <end position="113"/>
    </location>
</feature>
<keyword evidence="3" id="KW-1185">Reference proteome</keyword>
<feature type="compositionally biased region" description="Low complexity" evidence="1">
    <location>
        <begin position="145"/>
        <end position="173"/>
    </location>
</feature>
<feature type="compositionally biased region" description="Gly residues" evidence="1">
    <location>
        <begin position="321"/>
        <end position="330"/>
    </location>
</feature>
<comment type="caution">
    <text evidence="2">The sequence shown here is derived from an EMBL/GenBank/DDBJ whole genome shotgun (WGS) entry which is preliminary data.</text>
</comment>
<evidence type="ECO:0000256" key="1">
    <source>
        <dbReference type="SAM" id="MobiDB-lite"/>
    </source>
</evidence>
<feature type="region of interest" description="Disordered" evidence="1">
    <location>
        <begin position="138"/>
        <end position="177"/>
    </location>
</feature>
<feature type="compositionally biased region" description="Low complexity" evidence="1">
    <location>
        <begin position="79"/>
        <end position="88"/>
    </location>
</feature>
<dbReference type="AlphaFoldDB" id="A0A8J4BHX3"/>
<reference evidence="2" key="1">
    <citation type="journal article" date="2021" name="Proc. Natl. Acad. Sci. U.S.A.">
        <title>Three genomes in the algal genus Volvox reveal the fate of a haploid sex-determining region after a transition to homothallism.</title>
        <authorList>
            <person name="Yamamoto K."/>
            <person name="Hamaji T."/>
            <person name="Kawai-Toyooka H."/>
            <person name="Matsuzaki R."/>
            <person name="Takahashi F."/>
            <person name="Nishimura Y."/>
            <person name="Kawachi M."/>
            <person name="Noguchi H."/>
            <person name="Minakuchi Y."/>
            <person name="Umen J.G."/>
            <person name="Toyoda A."/>
            <person name="Nozaki H."/>
        </authorList>
    </citation>
    <scope>NUCLEOTIDE SEQUENCE</scope>
    <source>
        <strain evidence="2">NIES-3780</strain>
    </source>
</reference>